<keyword evidence="5" id="KW-0503">Monooxygenase</keyword>
<dbReference type="OrthoDB" id="16820at2759"/>
<evidence type="ECO:0000256" key="2">
    <source>
        <dbReference type="ARBA" id="ARBA00022630"/>
    </source>
</evidence>
<dbReference type="InParanoid" id="W2SBK4"/>
<dbReference type="VEuPathDB" id="FungiDB:HMPREF1541_00167"/>
<evidence type="ECO:0000259" key="7">
    <source>
        <dbReference type="Pfam" id="PF01494"/>
    </source>
</evidence>
<keyword evidence="2" id="KW-0285">Flavoprotein</keyword>
<dbReference type="InterPro" id="IPR002938">
    <property type="entry name" value="FAD-bd"/>
</dbReference>
<proteinExistence type="inferred from homology"/>
<dbReference type="PANTHER" id="PTHR13789:SF309">
    <property type="entry name" value="PUTATIVE (AFU_ORTHOLOGUE AFUA_6G14510)-RELATED"/>
    <property type="match status" value="1"/>
</dbReference>
<name>W2SBK4_CYPE1</name>
<evidence type="ECO:0000256" key="6">
    <source>
        <dbReference type="SAM" id="SignalP"/>
    </source>
</evidence>
<dbReference type="GeneID" id="19967506"/>
<dbReference type="SUPFAM" id="SSF51905">
    <property type="entry name" value="FAD/NAD(P)-binding domain"/>
    <property type="match status" value="1"/>
</dbReference>
<feature type="chain" id="PRO_5004824233" description="FAD-binding domain-containing protein" evidence="6">
    <location>
        <begin position="21"/>
        <end position="431"/>
    </location>
</feature>
<keyword evidence="6" id="KW-0732">Signal</keyword>
<evidence type="ECO:0000256" key="5">
    <source>
        <dbReference type="ARBA" id="ARBA00023033"/>
    </source>
</evidence>
<dbReference type="InterPro" id="IPR050493">
    <property type="entry name" value="FAD-dep_Monooxygenase_BioMet"/>
</dbReference>
<dbReference type="Gene3D" id="3.50.50.60">
    <property type="entry name" value="FAD/NAD(P)-binding domain"/>
    <property type="match status" value="1"/>
</dbReference>
<sequence length="431" mass="47285">MNIIIAGAGLAGLTASIALASKGHTVTVYERRDDDDLGISASGIQLQPNAVRVLRRFDMMDSIDSVTVSNGHTDLRDFRTGETLALVDMERRGGVRYAVRREMKRAFIKEAEKRGVVLHKGVGVESVGEEASKAVVQLSDGSSVSADLVVGADGTWSRVRKSLFPSYQPSILSTVVFQVQVPDDYIRQHPETQAVDRNNPAICLWGAPGRVSVTGAGPAKGPFDLQMIDVDYPISKDPNPNIRLGWVQDMSWLRERFADHVPGFGMILDRAERYYKWRLVEVSGLPSWSSKGGKVVLIGDASHAMTPYAGQGSAMGIEDAAVIAELLADAKPGDDLRSRWELYEKLRRPRCEAAQKYAAMIGRSWAARSDKMIAKVRQGLLMTNDPAYLSIKPDKNAPFHTAPFEKWLDLYDASAEVEKALNGTDAVQARL</sequence>
<keyword evidence="3" id="KW-0274">FAD</keyword>
<dbReference type="GO" id="GO:0004497">
    <property type="term" value="F:monooxygenase activity"/>
    <property type="evidence" value="ECO:0007669"/>
    <property type="project" value="UniProtKB-KW"/>
</dbReference>
<dbReference type="AlphaFoldDB" id="W2SBK4"/>
<dbReference type="PANTHER" id="PTHR13789">
    <property type="entry name" value="MONOOXYGENASE"/>
    <property type="match status" value="1"/>
</dbReference>
<dbReference type="eggNOG" id="KOG2614">
    <property type="taxonomic scope" value="Eukaryota"/>
</dbReference>
<dbReference type="PRINTS" id="PR00420">
    <property type="entry name" value="RNGMNOXGNASE"/>
</dbReference>
<evidence type="ECO:0000256" key="1">
    <source>
        <dbReference type="ARBA" id="ARBA00007992"/>
    </source>
</evidence>
<dbReference type="Proteomes" id="UP000030752">
    <property type="component" value="Unassembled WGS sequence"/>
</dbReference>
<dbReference type="RefSeq" id="XP_008710697.1">
    <property type="nucleotide sequence ID" value="XM_008712475.1"/>
</dbReference>
<evidence type="ECO:0000313" key="8">
    <source>
        <dbReference type="EMBL" id="ETN45985.1"/>
    </source>
</evidence>
<feature type="domain" description="FAD-binding" evidence="7">
    <location>
        <begin position="292"/>
        <end position="354"/>
    </location>
</feature>
<accession>W2SBK4</accession>
<evidence type="ECO:0000313" key="9">
    <source>
        <dbReference type="Proteomes" id="UP000030752"/>
    </source>
</evidence>
<comment type="similarity">
    <text evidence="1">Belongs to the paxM FAD-dependent monooxygenase family.</text>
</comment>
<keyword evidence="4" id="KW-0560">Oxidoreductase</keyword>
<feature type="domain" description="FAD-binding" evidence="7">
    <location>
        <begin position="2"/>
        <end position="163"/>
    </location>
</feature>
<dbReference type="GO" id="GO:0071949">
    <property type="term" value="F:FAD binding"/>
    <property type="evidence" value="ECO:0007669"/>
    <property type="project" value="InterPro"/>
</dbReference>
<feature type="signal peptide" evidence="6">
    <location>
        <begin position="1"/>
        <end position="20"/>
    </location>
</feature>
<organism evidence="8 9">
    <name type="scientific">Cyphellophora europaea (strain CBS 101466)</name>
    <name type="common">Phialophora europaea</name>
    <dbReference type="NCBI Taxonomy" id="1220924"/>
    <lineage>
        <taxon>Eukaryota</taxon>
        <taxon>Fungi</taxon>
        <taxon>Dikarya</taxon>
        <taxon>Ascomycota</taxon>
        <taxon>Pezizomycotina</taxon>
        <taxon>Eurotiomycetes</taxon>
        <taxon>Chaetothyriomycetidae</taxon>
        <taxon>Chaetothyriales</taxon>
        <taxon>Cyphellophoraceae</taxon>
        <taxon>Cyphellophora</taxon>
    </lineage>
</organism>
<evidence type="ECO:0000256" key="4">
    <source>
        <dbReference type="ARBA" id="ARBA00023002"/>
    </source>
</evidence>
<keyword evidence="9" id="KW-1185">Reference proteome</keyword>
<reference evidence="8 9" key="1">
    <citation type="submission" date="2013-03" db="EMBL/GenBank/DDBJ databases">
        <title>The Genome Sequence of Phialophora europaea CBS 101466.</title>
        <authorList>
            <consortium name="The Broad Institute Genomics Platform"/>
            <person name="Cuomo C."/>
            <person name="de Hoog S."/>
            <person name="Gorbushina A."/>
            <person name="Walker B."/>
            <person name="Young S.K."/>
            <person name="Zeng Q."/>
            <person name="Gargeya S."/>
            <person name="Fitzgerald M."/>
            <person name="Haas B."/>
            <person name="Abouelleil A."/>
            <person name="Allen A.W."/>
            <person name="Alvarado L."/>
            <person name="Arachchi H.M."/>
            <person name="Berlin A.M."/>
            <person name="Chapman S.B."/>
            <person name="Gainer-Dewar J."/>
            <person name="Goldberg J."/>
            <person name="Griggs A."/>
            <person name="Gujja S."/>
            <person name="Hansen M."/>
            <person name="Howarth C."/>
            <person name="Imamovic A."/>
            <person name="Ireland A."/>
            <person name="Larimer J."/>
            <person name="McCowan C."/>
            <person name="Murphy C."/>
            <person name="Pearson M."/>
            <person name="Poon T.W."/>
            <person name="Priest M."/>
            <person name="Roberts A."/>
            <person name="Saif S."/>
            <person name="Shea T."/>
            <person name="Sisk P."/>
            <person name="Sykes S."/>
            <person name="Wortman J."/>
            <person name="Nusbaum C."/>
            <person name="Birren B."/>
        </authorList>
    </citation>
    <scope>NUCLEOTIDE SEQUENCE [LARGE SCALE GENOMIC DNA]</scope>
    <source>
        <strain evidence="8 9">CBS 101466</strain>
    </source>
</reference>
<dbReference type="InterPro" id="IPR036188">
    <property type="entry name" value="FAD/NAD-bd_sf"/>
</dbReference>
<dbReference type="Pfam" id="PF01494">
    <property type="entry name" value="FAD_binding_3"/>
    <property type="match status" value="2"/>
</dbReference>
<evidence type="ECO:0000256" key="3">
    <source>
        <dbReference type="ARBA" id="ARBA00022827"/>
    </source>
</evidence>
<gene>
    <name evidence="8" type="ORF">HMPREF1541_00167</name>
</gene>
<dbReference type="HOGENOM" id="CLU_009665_19_3_1"/>
<dbReference type="EMBL" id="KB822711">
    <property type="protein sequence ID" value="ETN45985.1"/>
    <property type="molecule type" value="Genomic_DNA"/>
</dbReference>
<dbReference type="STRING" id="1220924.W2SBK4"/>
<protein>
    <recommendedName>
        <fullName evidence="7">FAD-binding domain-containing protein</fullName>
    </recommendedName>
</protein>